<evidence type="ECO:0000313" key="2">
    <source>
        <dbReference type="EMBL" id="MFC0475036.1"/>
    </source>
</evidence>
<sequence>MKSTYSYNQFFITTNKDLLNLDVIERFICHDSYWGQGMNRDLIVKSIENSNLCFGLFDGNPQENSTAKQIGFARVITDFVRFAYLADVFVIKEYRGQGLSKWLIETIVSEPRLKGAAFHLTTKDAHSLYEKFGFRPIDQPENRMLRPLNMEQIYEAYKNTTDN</sequence>
<dbReference type="PANTHER" id="PTHR43233">
    <property type="entry name" value="FAMILY N-ACETYLTRANSFERASE, PUTATIVE (AFU_ORTHOLOGUE AFUA_6G03350)-RELATED"/>
    <property type="match status" value="1"/>
</dbReference>
<comment type="caution">
    <text evidence="2">The sequence shown here is derived from an EMBL/GenBank/DDBJ whole genome shotgun (WGS) entry which is preliminary data.</text>
</comment>
<name>A0ABV6KT38_9BACI</name>
<proteinExistence type="predicted"/>
<dbReference type="InterPro" id="IPR016181">
    <property type="entry name" value="Acyl_CoA_acyltransferase"/>
</dbReference>
<dbReference type="EC" id="2.3.-.-" evidence="2"/>
<dbReference type="CDD" id="cd04301">
    <property type="entry name" value="NAT_SF"/>
    <property type="match status" value="1"/>
</dbReference>
<reference evidence="2 3" key="1">
    <citation type="submission" date="2024-09" db="EMBL/GenBank/DDBJ databases">
        <authorList>
            <person name="Sun Q."/>
            <person name="Mori K."/>
        </authorList>
    </citation>
    <scope>NUCLEOTIDE SEQUENCE [LARGE SCALE GENOMIC DNA]</scope>
    <source>
        <strain evidence="2 3">CGMCC 1.9126</strain>
    </source>
</reference>
<dbReference type="EMBL" id="JBHLUU010000022">
    <property type="protein sequence ID" value="MFC0475036.1"/>
    <property type="molecule type" value="Genomic_DNA"/>
</dbReference>
<keyword evidence="2" id="KW-0012">Acyltransferase</keyword>
<gene>
    <name evidence="2" type="ORF">ACFFHF_07170</name>
</gene>
<evidence type="ECO:0000313" key="3">
    <source>
        <dbReference type="Proteomes" id="UP001589738"/>
    </source>
</evidence>
<dbReference type="PROSITE" id="PS51186">
    <property type="entry name" value="GNAT"/>
    <property type="match status" value="1"/>
</dbReference>
<evidence type="ECO:0000259" key="1">
    <source>
        <dbReference type="PROSITE" id="PS51186"/>
    </source>
</evidence>
<dbReference type="GO" id="GO:0016746">
    <property type="term" value="F:acyltransferase activity"/>
    <property type="evidence" value="ECO:0007669"/>
    <property type="project" value="UniProtKB-KW"/>
</dbReference>
<dbReference type="InterPro" id="IPR000182">
    <property type="entry name" value="GNAT_dom"/>
</dbReference>
<dbReference type="Gene3D" id="3.40.630.30">
    <property type="match status" value="1"/>
</dbReference>
<dbReference type="PANTHER" id="PTHR43233:SF1">
    <property type="entry name" value="FAMILY N-ACETYLTRANSFERASE, PUTATIVE (AFU_ORTHOLOGUE AFUA_6G03350)-RELATED"/>
    <property type="match status" value="1"/>
</dbReference>
<dbReference type="Pfam" id="PF13508">
    <property type="entry name" value="Acetyltransf_7"/>
    <property type="match status" value="1"/>
</dbReference>
<dbReference type="Proteomes" id="UP001589738">
    <property type="component" value="Unassembled WGS sequence"/>
</dbReference>
<protein>
    <submittedName>
        <fullName evidence="2">GNAT family N-acetyltransferase</fullName>
        <ecNumber evidence="2">2.3.-.-</ecNumber>
    </submittedName>
</protein>
<accession>A0ABV6KT38</accession>
<keyword evidence="3" id="KW-1185">Reference proteome</keyword>
<dbReference type="InterPro" id="IPR053144">
    <property type="entry name" value="Acetyltransferase_Butenolide"/>
</dbReference>
<dbReference type="RefSeq" id="WP_340902778.1">
    <property type="nucleotide sequence ID" value="NZ_JBHLUU010000022.1"/>
</dbReference>
<keyword evidence="2" id="KW-0808">Transferase</keyword>
<organism evidence="2 3">
    <name type="scientific">Robertmurraya beringensis</name>
    <dbReference type="NCBI Taxonomy" id="641660"/>
    <lineage>
        <taxon>Bacteria</taxon>
        <taxon>Bacillati</taxon>
        <taxon>Bacillota</taxon>
        <taxon>Bacilli</taxon>
        <taxon>Bacillales</taxon>
        <taxon>Bacillaceae</taxon>
        <taxon>Robertmurraya</taxon>
    </lineage>
</organism>
<feature type="domain" description="N-acetyltransferase" evidence="1">
    <location>
        <begin position="70"/>
        <end position="155"/>
    </location>
</feature>
<dbReference type="SUPFAM" id="SSF55729">
    <property type="entry name" value="Acyl-CoA N-acyltransferases (Nat)"/>
    <property type="match status" value="1"/>
</dbReference>